<dbReference type="PROSITE" id="PS01039">
    <property type="entry name" value="SBP_BACTERIAL_3"/>
    <property type="match status" value="1"/>
</dbReference>
<dbReference type="RefSeq" id="WP_122916104.1">
    <property type="nucleotide sequence ID" value="NZ_RHHQ01000003.1"/>
</dbReference>
<evidence type="ECO:0000256" key="1">
    <source>
        <dbReference type="ARBA" id="ARBA00004196"/>
    </source>
</evidence>
<dbReference type="Gene3D" id="3.40.190.10">
    <property type="entry name" value="Periplasmic binding protein-like II"/>
    <property type="match status" value="2"/>
</dbReference>
<dbReference type="InterPro" id="IPR018313">
    <property type="entry name" value="SBP_3_CS"/>
</dbReference>
<dbReference type="GO" id="GO:0030313">
    <property type="term" value="C:cell envelope"/>
    <property type="evidence" value="ECO:0007669"/>
    <property type="project" value="UniProtKB-SubCell"/>
</dbReference>
<sequence>MIHFKKWLAAGMVGLVALNIAGCGSKQEATGSSADAKVVTIATTNDGPPFAGKENGKLIGYDIELVEAIAKKANVQMEWKEMKFDGIIPALQAKQVDGAVSAITIREDRKQVVDFTDPYFQSGLSIVVAKNSPIQKLEDLNGKTIVAKQGTSGLETAQKLAEQYGAKVKILQDDATLFLDVESGNSDALINDFPMVAYKIKVDGDATKLRVMGDRLTGEEYGIAIVKGNKELLDKFNKGLKELKDSGEFQKLYDKYFGTN</sequence>
<dbReference type="GO" id="GO:0016020">
    <property type="term" value="C:membrane"/>
    <property type="evidence" value="ECO:0007669"/>
    <property type="project" value="InterPro"/>
</dbReference>
<dbReference type="InterPro" id="IPR001638">
    <property type="entry name" value="Solute-binding_3/MltF_N"/>
</dbReference>
<evidence type="ECO:0000259" key="6">
    <source>
        <dbReference type="SMART" id="SM00079"/>
    </source>
</evidence>
<dbReference type="CDD" id="cd13624">
    <property type="entry name" value="PBP2_Arg_Lys_His"/>
    <property type="match status" value="1"/>
</dbReference>
<keyword evidence="8" id="KW-1185">Reference proteome</keyword>
<protein>
    <submittedName>
        <fullName evidence="7">Basic amino acid ABC transporter substrate-binding protein</fullName>
    </submittedName>
</protein>
<evidence type="ECO:0000256" key="2">
    <source>
        <dbReference type="ARBA" id="ARBA00010333"/>
    </source>
</evidence>
<dbReference type="PANTHER" id="PTHR35936">
    <property type="entry name" value="MEMBRANE-BOUND LYTIC MUREIN TRANSGLYCOSYLASE F"/>
    <property type="match status" value="1"/>
</dbReference>
<proteinExistence type="inferred from homology"/>
<dbReference type="Proteomes" id="UP000271031">
    <property type="component" value="Unassembled WGS sequence"/>
</dbReference>
<dbReference type="InterPro" id="IPR001320">
    <property type="entry name" value="Iontro_rcpt_C"/>
</dbReference>
<dbReference type="OrthoDB" id="9774451at2"/>
<dbReference type="SMART" id="SM00079">
    <property type="entry name" value="PBPe"/>
    <property type="match status" value="1"/>
</dbReference>
<dbReference type="SMART" id="SM00062">
    <property type="entry name" value="PBPb"/>
    <property type="match status" value="1"/>
</dbReference>
<evidence type="ECO:0000259" key="5">
    <source>
        <dbReference type="SMART" id="SM00062"/>
    </source>
</evidence>
<evidence type="ECO:0000256" key="3">
    <source>
        <dbReference type="ARBA" id="ARBA00022729"/>
    </source>
</evidence>
<gene>
    <name evidence="7" type="ORF">EDM56_01495</name>
</gene>
<keyword evidence="3" id="KW-0732">Signal</keyword>
<comment type="subcellular location">
    <subcellularLocation>
        <location evidence="1">Cell envelope</location>
    </subcellularLocation>
</comment>
<dbReference type="Pfam" id="PF00497">
    <property type="entry name" value="SBP_bac_3"/>
    <property type="match status" value="1"/>
</dbReference>
<dbReference type="EMBL" id="RHHQ01000003">
    <property type="protein sequence ID" value="RNB92399.1"/>
    <property type="molecule type" value="Genomic_DNA"/>
</dbReference>
<feature type="domain" description="Ionotropic glutamate receptor C-terminal" evidence="6">
    <location>
        <begin position="39"/>
        <end position="259"/>
    </location>
</feature>
<dbReference type="SUPFAM" id="SSF53850">
    <property type="entry name" value="Periplasmic binding protein-like II"/>
    <property type="match status" value="1"/>
</dbReference>
<accession>A0A3M8DXZ7</accession>
<evidence type="ECO:0000313" key="7">
    <source>
        <dbReference type="EMBL" id="RNB92399.1"/>
    </source>
</evidence>
<name>A0A3M8DXZ7_9BACL</name>
<dbReference type="PANTHER" id="PTHR35936:SF17">
    <property type="entry name" value="ARGININE-BINDING EXTRACELLULAR PROTEIN ARTP"/>
    <property type="match status" value="1"/>
</dbReference>
<feature type="domain" description="Solute-binding protein family 3/N-terminal" evidence="5">
    <location>
        <begin position="38"/>
        <end position="260"/>
    </location>
</feature>
<reference evidence="7 8" key="1">
    <citation type="submission" date="2018-10" db="EMBL/GenBank/DDBJ databases">
        <title>Phylogenomics of Brevibacillus.</title>
        <authorList>
            <person name="Dunlap C."/>
        </authorList>
    </citation>
    <scope>NUCLEOTIDE SEQUENCE [LARGE SCALE GENOMIC DNA]</scope>
    <source>
        <strain evidence="7 8">JCM 15716</strain>
    </source>
</reference>
<organism evidence="7 8">
    <name type="scientific">Brevibacillus fluminis</name>
    <dbReference type="NCBI Taxonomy" id="511487"/>
    <lineage>
        <taxon>Bacteria</taxon>
        <taxon>Bacillati</taxon>
        <taxon>Bacillota</taxon>
        <taxon>Bacilli</taxon>
        <taxon>Bacillales</taxon>
        <taxon>Paenibacillaceae</taxon>
        <taxon>Brevibacillus</taxon>
    </lineage>
</organism>
<evidence type="ECO:0000256" key="4">
    <source>
        <dbReference type="RuleBase" id="RU003744"/>
    </source>
</evidence>
<comment type="caution">
    <text evidence="7">The sequence shown here is derived from an EMBL/GenBank/DDBJ whole genome shotgun (WGS) entry which is preliminary data.</text>
</comment>
<dbReference type="AlphaFoldDB" id="A0A3M8DXZ7"/>
<evidence type="ECO:0000313" key="8">
    <source>
        <dbReference type="Proteomes" id="UP000271031"/>
    </source>
</evidence>
<dbReference type="GO" id="GO:0015276">
    <property type="term" value="F:ligand-gated monoatomic ion channel activity"/>
    <property type="evidence" value="ECO:0007669"/>
    <property type="project" value="InterPro"/>
</dbReference>
<comment type="similarity">
    <text evidence="2 4">Belongs to the bacterial solute-binding protein 3 family.</text>
</comment>